<organism evidence="1 2">
    <name type="scientific">Anopheles albimanus</name>
    <name type="common">New world malaria mosquito</name>
    <dbReference type="NCBI Taxonomy" id="7167"/>
    <lineage>
        <taxon>Eukaryota</taxon>
        <taxon>Metazoa</taxon>
        <taxon>Ecdysozoa</taxon>
        <taxon>Arthropoda</taxon>
        <taxon>Hexapoda</taxon>
        <taxon>Insecta</taxon>
        <taxon>Pterygota</taxon>
        <taxon>Neoptera</taxon>
        <taxon>Endopterygota</taxon>
        <taxon>Diptera</taxon>
        <taxon>Nematocera</taxon>
        <taxon>Culicoidea</taxon>
        <taxon>Culicidae</taxon>
        <taxon>Anophelinae</taxon>
        <taxon>Anopheles</taxon>
    </lineage>
</organism>
<dbReference type="EnsemblMetazoa" id="AALB010586-RA">
    <property type="protein sequence ID" value="AALB010586-PA"/>
    <property type="gene ID" value="AALB010586"/>
</dbReference>
<name>A0A182FVK1_ANOAL</name>
<proteinExistence type="predicted"/>
<protein>
    <submittedName>
        <fullName evidence="1">Uncharacterized protein</fullName>
    </submittedName>
</protein>
<evidence type="ECO:0000313" key="2">
    <source>
        <dbReference type="Proteomes" id="UP000069272"/>
    </source>
</evidence>
<accession>A0A182FVK1</accession>
<reference evidence="1" key="2">
    <citation type="submission" date="2022-08" db="UniProtKB">
        <authorList>
            <consortium name="EnsemblMetazoa"/>
        </authorList>
    </citation>
    <scope>IDENTIFICATION</scope>
    <source>
        <strain evidence="1">STECLA/ALBI9_A</strain>
    </source>
</reference>
<dbReference type="AlphaFoldDB" id="A0A182FVK1"/>
<sequence>MAMLAHDDDDHYSYSWGRSSVVHQIARCKRYRMHRRLFHPSGQVYVAEQRNRCPPPQLELITCLANSSTLNVTTKHCDCETYSCKDVLASSSPSPLNQIPTKSSTQILFGSEGAISAPVQLIV</sequence>
<dbReference type="Proteomes" id="UP000069272">
    <property type="component" value="Chromosome 3R"/>
</dbReference>
<reference evidence="1 2" key="1">
    <citation type="journal article" date="2017" name="G3 (Bethesda)">
        <title>The Physical Genome Mapping of Anopheles albimanus Corrected Scaffold Misassemblies and Identified Interarm Rearrangements in Genus Anopheles.</title>
        <authorList>
            <person name="Artemov G.N."/>
            <person name="Peery A.N."/>
            <person name="Jiang X."/>
            <person name="Tu Z."/>
            <person name="Stegniy V.N."/>
            <person name="Sharakhova M.V."/>
            <person name="Sharakhov I.V."/>
        </authorList>
    </citation>
    <scope>NUCLEOTIDE SEQUENCE [LARGE SCALE GENOMIC DNA]</scope>
    <source>
        <strain evidence="1 2">ALBI9_A</strain>
    </source>
</reference>
<dbReference type="VEuPathDB" id="VectorBase:AALB20_033991"/>
<dbReference type="VEuPathDB" id="VectorBase:AALB017847"/>
<keyword evidence="2" id="KW-1185">Reference proteome</keyword>
<evidence type="ECO:0000313" key="1">
    <source>
        <dbReference type="EnsemblMetazoa" id="AALB010586-PA"/>
    </source>
</evidence>